<dbReference type="RefSeq" id="XP_001301411.1">
    <property type="nucleotide sequence ID" value="XM_001301410.1"/>
</dbReference>
<sequence>MRATIIYTNDLQCFNCHKVDSYIFTYFTIQYFEPVLDWDIIAYKEIQSPKLTNPGTSKPFQACFQFGKIFSAYYNKFQHD</sequence>
<keyword evidence="2" id="KW-1185">Reference proteome</keyword>
<organism evidence="1 2">
    <name type="scientific">Trichomonas vaginalis (strain ATCC PRA-98 / G3)</name>
    <dbReference type="NCBI Taxonomy" id="412133"/>
    <lineage>
        <taxon>Eukaryota</taxon>
        <taxon>Metamonada</taxon>
        <taxon>Parabasalia</taxon>
        <taxon>Trichomonadida</taxon>
        <taxon>Trichomonadidae</taxon>
        <taxon>Trichomonas</taxon>
    </lineage>
</organism>
<dbReference type="AlphaFoldDB" id="A2G2Y3"/>
<dbReference type="KEGG" id="tva:75650798"/>
<name>A2G2Y3_TRIV3</name>
<gene>
    <name evidence="1" type="ORF">TVAG_481630</name>
</gene>
<dbReference type="VEuPathDB" id="TrichDB:TVAGG3_0348340"/>
<dbReference type="EMBL" id="DS114304">
    <property type="protein sequence ID" value="EAX88481.1"/>
    <property type="molecule type" value="Genomic_DNA"/>
</dbReference>
<protein>
    <submittedName>
        <fullName evidence="1">Uncharacterized protein</fullName>
    </submittedName>
</protein>
<dbReference type="Proteomes" id="UP000001542">
    <property type="component" value="Unassembled WGS sequence"/>
</dbReference>
<proteinExistence type="predicted"/>
<reference evidence="1" key="1">
    <citation type="submission" date="2006-10" db="EMBL/GenBank/DDBJ databases">
        <authorList>
            <person name="Amadeo P."/>
            <person name="Zhao Q."/>
            <person name="Wortman J."/>
            <person name="Fraser-Liggett C."/>
            <person name="Carlton J."/>
        </authorList>
    </citation>
    <scope>NUCLEOTIDE SEQUENCE</scope>
    <source>
        <strain evidence="1">G3</strain>
    </source>
</reference>
<dbReference type="VEuPathDB" id="TrichDB:TVAG_481630"/>
<accession>A2G2Y3</accession>
<evidence type="ECO:0000313" key="1">
    <source>
        <dbReference type="EMBL" id="EAX88481.1"/>
    </source>
</evidence>
<dbReference type="InParanoid" id="A2G2Y3"/>
<evidence type="ECO:0000313" key="2">
    <source>
        <dbReference type="Proteomes" id="UP000001542"/>
    </source>
</evidence>
<reference evidence="1" key="2">
    <citation type="journal article" date="2007" name="Science">
        <title>Draft genome sequence of the sexually transmitted pathogen Trichomonas vaginalis.</title>
        <authorList>
            <person name="Carlton J.M."/>
            <person name="Hirt R.P."/>
            <person name="Silva J.C."/>
            <person name="Delcher A.L."/>
            <person name="Schatz M."/>
            <person name="Zhao Q."/>
            <person name="Wortman J.R."/>
            <person name="Bidwell S.L."/>
            <person name="Alsmark U.C.M."/>
            <person name="Besteiro S."/>
            <person name="Sicheritz-Ponten T."/>
            <person name="Noel C.J."/>
            <person name="Dacks J.B."/>
            <person name="Foster P.G."/>
            <person name="Simillion C."/>
            <person name="Van de Peer Y."/>
            <person name="Miranda-Saavedra D."/>
            <person name="Barton G.J."/>
            <person name="Westrop G.D."/>
            <person name="Mueller S."/>
            <person name="Dessi D."/>
            <person name="Fiori P.L."/>
            <person name="Ren Q."/>
            <person name="Paulsen I."/>
            <person name="Zhang H."/>
            <person name="Bastida-Corcuera F.D."/>
            <person name="Simoes-Barbosa A."/>
            <person name="Brown M.T."/>
            <person name="Hayes R.D."/>
            <person name="Mukherjee M."/>
            <person name="Okumura C.Y."/>
            <person name="Schneider R."/>
            <person name="Smith A.J."/>
            <person name="Vanacova S."/>
            <person name="Villalvazo M."/>
            <person name="Haas B.J."/>
            <person name="Pertea M."/>
            <person name="Feldblyum T.V."/>
            <person name="Utterback T.R."/>
            <person name="Shu C.L."/>
            <person name="Osoegawa K."/>
            <person name="de Jong P.J."/>
            <person name="Hrdy I."/>
            <person name="Horvathova L."/>
            <person name="Zubacova Z."/>
            <person name="Dolezal P."/>
            <person name="Malik S.B."/>
            <person name="Logsdon J.M. Jr."/>
            <person name="Henze K."/>
            <person name="Gupta A."/>
            <person name="Wang C.C."/>
            <person name="Dunne R.L."/>
            <person name="Upcroft J.A."/>
            <person name="Upcroft P."/>
            <person name="White O."/>
            <person name="Salzberg S.L."/>
            <person name="Tang P."/>
            <person name="Chiu C.-H."/>
            <person name="Lee Y.-S."/>
            <person name="Embley T.M."/>
            <person name="Coombs G.H."/>
            <person name="Mottram J.C."/>
            <person name="Tachezy J."/>
            <person name="Fraser-Liggett C.M."/>
            <person name="Johnson P.J."/>
        </authorList>
    </citation>
    <scope>NUCLEOTIDE SEQUENCE [LARGE SCALE GENOMIC DNA]</scope>
    <source>
        <strain evidence="1">G3</strain>
    </source>
</reference>